<dbReference type="InterPro" id="IPR001434">
    <property type="entry name" value="OmcB-like_DUF11"/>
</dbReference>
<name>A0A1Q4VBP0_9ACTN</name>
<gene>
    <name evidence="3" type="ORF">AB852_13500</name>
</gene>
<dbReference type="RefSeq" id="WP_073787463.1">
    <property type="nucleotide sequence ID" value="NZ_CP108638.1"/>
</dbReference>
<dbReference type="AlphaFoldDB" id="A0A1Q4VBP0"/>
<feature type="chain" id="PRO_5038828850" description="DUF11 domain-containing protein" evidence="1">
    <location>
        <begin position="25"/>
        <end position="277"/>
    </location>
</feature>
<sequence>MKRPAAITAITALTAAALVLPATAVQGDGTPDTDMSLRVTGPAGADPGAMVEYVVTVANEGREAAPLIVGTTMPKGTTKISYDSRPVVNGRILLNTLDPGETRTLRIAARIGNHKNAPVLPAVFRAGGGGPDLVLFNDSNMSNNTGEVRTRNLKQDSLNGPDARLGITGGITGDGTPGSELTQTVTIGNTGVHRATGVWLRAVMNPASGPITKVTTVEGATGSHGTTGLNYRLPNLDPGKTHVITVTTKAAGTHLGPLGGDYYLGGVNGGDHELVLR</sequence>
<keyword evidence="4" id="KW-1185">Reference proteome</keyword>
<evidence type="ECO:0000256" key="1">
    <source>
        <dbReference type="SAM" id="SignalP"/>
    </source>
</evidence>
<dbReference type="EMBL" id="LFBV01000002">
    <property type="protein sequence ID" value="OKH95110.1"/>
    <property type="molecule type" value="Genomic_DNA"/>
</dbReference>
<comment type="caution">
    <text evidence="3">The sequence shown here is derived from an EMBL/GenBank/DDBJ whole genome shotgun (WGS) entry which is preliminary data.</text>
</comment>
<accession>A0A1Q4VBP0</accession>
<evidence type="ECO:0000313" key="3">
    <source>
        <dbReference type="EMBL" id="OKH95110.1"/>
    </source>
</evidence>
<keyword evidence="1" id="KW-0732">Signal</keyword>
<protein>
    <recommendedName>
        <fullName evidence="2">DUF11 domain-containing protein</fullName>
    </recommendedName>
</protein>
<evidence type="ECO:0000259" key="2">
    <source>
        <dbReference type="Pfam" id="PF01345"/>
    </source>
</evidence>
<reference evidence="3 4" key="1">
    <citation type="submission" date="2015-06" db="EMBL/GenBank/DDBJ databases">
        <title>Cloning and characterization of the uncialamcin biosynthetic gene cluster.</title>
        <authorList>
            <person name="Yan X."/>
            <person name="Huang T."/>
            <person name="Ge H."/>
            <person name="Shen B."/>
        </authorList>
    </citation>
    <scope>NUCLEOTIDE SEQUENCE [LARGE SCALE GENOMIC DNA]</scope>
    <source>
        <strain evidence="3 4">DCA2648</strain>
    </source>
</reference>
<organism evidence="3 4">
    <name type="scientific">Streptomyces uncialis</name>
    <dbReference type="NCBI Taxonomy" id="1048205"/>
    <lineage>
        <taxon>Bacteria</taxon>
        <taxon>Bacillati</taxon>
        <taxon>Actinomycetota</taxon>
        <taxon>Actinomycetes</taxon>
        <taxon>Kitasatosporales</taxon>
        <taxon>Streptomycetaceae</taxon>
        <taxon>Streptomyces</taxon>
    </lineage>
</organism>
<proteinExistence type="predicted"/>
<feature type="domain" description="DUF11" evidence="2">
    <location>
        <begin position="45"/>
        <end position="148"/>
    </location>
</feature>
<evidence type="ECO:0000313" key="4">
    <source>
        <dbReference type="Proteomes" id="UP000186455"/>
    </source>
</evidence>
<dbReference type="Pfam" id="PF01345">
    <property type="entry name" value="DUF11"/>
    <property type="match status" value="1"/>
</dbReference>
<feature type="signal peptide" evidence="1">
    <location>
        <begin position="1"/>
        <end position="24"/>
    </location>
</feature>
<dbReference type="Proteomes" id="UP000186455">
    <property type="component" value="Unassembled WGS sequence"/>
</dbReference>